<reference evidence="2 3" key="1">
    <citation type="journal article" date="2016" name="Nat. Commun.">
        <title>Thousands of microbial genomes shed light on interconnected biogeochemical processes in an aquifer system.</title>
        <authorList>
            <person name="Anantharaman K."/>
            <person name="Brown C.T."/>
            <person name="Hug L.A."/>
            <person name="Sharon I."/>
            <person name="Castelle C.J."/>
            <person name="Probst A.J."/>
            <person name="Thomas B.C."/>
            <person name="Singh A."/>
            <person name="Wilkins M.J."/>
            <person name="Karaoz U."/>
            <person name="Brodie E.L."/>
            <person name="Williams K.H."/>
            <person name="Hubbard S.S."/>
            <person name="Banfield J.F."/>
        </authorList>
    </citation>
    <scope>NUCLEOTIDE SEQUENCE [LARGE SCALE GENOMIC DNA]</scope>
</reference>
<gene>
    <name evidence="2" type="ORF">A3A93_01740</name>
</gene>
<organism evidence="2 3">
    <name type="scientific">Candidatus Roizmanbacteria bacterium RIFCSPLOWO2_01_FULL_38_12</name>
    <dbReference type="NCBI Taxonomy" id="1802061"/>
    <lineage>
        <taxon>Bacteria</taxon>
        <taxon>Candidatus Roizmaniibacteriota</taxon>
    </lineage>
</organism>
<sequence>MLGILLIFLLLVVSLGYVKVPYIAIRDIALFELFGKTISLYDLLAFLLILWVIEILPWPFRGLATIILLLWLLSFFGIITIVGFSDILLVALVLGIVAYIFNGSRRK</sequence>
<proteinExistence type="predicted"/>
<keyword evidence="1" id="KW-1133">Transmembrane helix</keyword>
<dbReference type="Proteomes" id="UP000177141">
    <property type="component" value="Unassembled WGS sequence"/>
</dbReference>
<accession>A0A1F7IYA3</accession>
<evidence type="ECO:0000313" key="2">
    <source>
        <dbReference type="EMBL" id="OGK48340.1"/>
    </source>
</evidence>
<feature type="transmembrane region" description="Helical" evidence="1">
    <location>
        <begin position="40"/>
        <end position="56"/>
    </location>
</feature>
<keyword evidence="1" id="KW-0812">Transmembrane</keyword>
<protein>
    <submittedName>
        <fullName evidence="2">Uncharacterized protein</fullName>
    </submittedName>
</protein>
<name>A0A1F7IYA3_9BACT</name>
<feature type="transmembrane region" description="Helical" evidence="1">
    <location>
        <begin position="63"/>
        <end position="81"/>
    </location>
</feature>
<dbReference type="STRING" id="1802061.A3A93_01740"/>
<dbReference type="AlphaFoldDB" id="A0A1F7IYA3"/>
<keyword evidence="1" id="KW-0472">Membrane</keyword>
<evidence type="ECO:0000313" key="3">
    <source>
        <dbReference type="Proteomes" id="UP000177141"/>
    </source>
</evidence>
<comment type="caution">
    <text evidence="2">The sequence shown here is derived from an EMBL/GenBank/DDBJ whole genome shotgun (WGS) entry which is preliminary data.</text>
</comment>
<dbReference type="EMBL" id="MGAL01000017">
    <property type="protein sequence ID" value="OGK48340.1"/>
    <property type="molecule type" value="Genomic_DNA"/>
</dbReference>
<evidence type="ECO:0000256" key="1">
    <source>
        <dbReference type="SAM" id="Phobius"/>
    </source>
</evidence>